<dbReference type="PATRIC" id="fig|1637975.4.peg.2616"/>
<evidence type="ECO:0000259" key="2">
    <source>
        <dbReference type="Pfam" id="PF14258"/>
    </source>
</evidence>
<feature type="transmembrane region" description="Helical" evidence="1">
    <location>
        <begin position="12"/>
        <end position="29"/>
    </location>
</feature>
<comment type="caution">
    <text evidence="3">The sequence shown here is derived from an EMBL/GenBank/DDBJ whole genome shotgun (WGS) entry which is preliminary data.</text>
</comment>
<evidence type="ECO:0000256" key="1">
    <source>
        <dbReference type="SAM" id="Phobius"/>
    </source>
</evidence>
<sequence length="379" mass="44377">MQKTLEKRRPWIWLGILLILFILLSYFGLSKQPKPYPNYVSESPSPTGVKAFYTYLKDKREVNRWLHSPENLPKSEDEHLLLMVEPYFIPEKEEMDAYLEFMEKGNTILLFHTNPKGMFDIEIEHLSSDTYLGEDLRVSDNNGTGYRADLHSPIRLQTNEQDKILLKDEAGVLAFKRSFGKGQLIVSNSPEWIINGSILSVDHLPLILSLINEEENTSLLFDEFVHGAQNSSTFLTLYPKWFLLLLLQSALIAILWLIAHGKRFGPIFIPREESVRFSDEGIRALSAWYLRGRRYQESLSYQADYVKLLLQERWGIPVSKEWKDLSAPLERKWTNIPAYEIKTFLNELITILQKEHVNKQEYLLWSKRLDRLRKEVEES</sequence>
<keyword evidence="4" id="KW-1185">Reference proteome</keyword>
<gene>
    <name evidence="3" type="ORF">AN957_13775</name>
</gene>
<dbReference type="InterPro" id="IPR025646">
    <property type="entry name" value="DUF4350"/>
</dbReference>
<keyword evidence="1" id="KW-0472">Membrane</keyword>
<reference evidence="3 4" key="1">
    <citation type="submission" date="2015-09" db="EMBL/GenBank/DDBJ databases">
        <title>Genome sequencing project for genomic taxonomy and phylogenomics of Bacillus-like bacteria.</title>
        <authorList>
            <person name="Liu B."/>
            <person name="Wang J."/>
            <person name="Zhu Y."/>
            <person name="Liu G."/>
            <person name="Chen Q."/>
            <person name="Chen Z."/>
            <person name="Lan J."/>
            <person name="Che J."/>
            <person name="Ge C."/>
            <person name="Shi H."/>
            <person name="Pan Z."/>
            <person name="Liu X."/>
        </authorList>
    </citation>
    <scope>NUCLEOTIDE SEQUENCE [LARGE SCALE GENOMIC DNA]</scope>
    <source>
        <strain evidence="3 4">FJAT-18043</strain>
    </source>
</reference>
<organism evidence="3 4">
    <name type="scientific">Cytobacillus solani</name>
    <dbReference type="NCBI Taxonomy" id="1637975"/>
    <lineage>
        <taxon>Bacteria</taxon>
        <taxon>Bacillati</taxon>
        <taxon>Bacillota</taxon>
        <taxon>Bacilli</taxon>
        <taxon>Bacillales</taxon>
        <taxon>Bacillaceae</taxon>
        <taxon>Cytobacillus</taxon>
    </lineage>
</organism>
<dbReference type="Pfam" id="PF14258">
    <property type="entry name" value="DUF4350"/>
    <property type="match status" value="1"/>
</dbReference>
<dbReference type="STRING" id="1637975.AN957_13775"/>
<feature type="transmembrane region" description="Helical" evidence="1">
    <location>
        <begin position="241"/>
        <end position="259"/>
    </location>
</feature>
<feature type="domain" description="DUF4350" evidence="2">
    <location>
        <begin position="41"/>
        <end position="211"/>
    </location>
</feature>
<keyword evidence="1" id="KW-1133">Transmembrane helix</keyword>
<evidence type="ECO:0000313" key="3">
    <source>
        <dbReference type="EMBL" id="KQL19524.1"/>
    </source>
</evidence>
<accession>A0A0Q3SIP9</accession>
<evidence type="ECO:0000313" key="4">
    <source>
        <dbReference type="Proteomes" id="UP000050996"/>
    </source>
</evidence>
<keyword evidence="1" id="KW-0812">Transmembrane</keyword>
<name>A0A0Q3SIP9_9BACI</name>
<dbReference type="EMBL" id="LJIX01000006">
    <property type="protein sequence ID" value="KQL19524.1"/>
    <property type="molecule type" value="Genomic_DNA"/>
</dbReference>
<dbReference type="Proteomes" id="UP000050996">
    <property type="component" value="Unassembled WGS sequence"/>
</dbReference>
<dbReference type="RefSeq" id="WP_053476061.1">
    <property type="nucleotide sequence ID" value="NZ_CP041305.1"/>
</dbReference>
<proteinExistence type="predicted"/>
<dbReference type="AlphaFoldDB" id="A0A0Q3SIP9"/>
<protein>
    <recommendedName>
        <fullName evidence="2">DUF4350 domain-containing protein</fullName>
    </recommendedName>
</protein>